<sequence length="242" mass="26851">MKIAVYSDLHNEFSEFVPPMLDVELVVLAGDISVRGQGVEWANAAFDCPVIYVPGNHEFYRGHLDRTLTKMQQAAAGHVHVLDNHTLIVGDVRFLAATGWTDFTSTGDYRVAMSLCWEWMSDFTQIRIGEGFRKLRPVDLIARNICARDFLATELAKDFGGKTVVVTHHCPIEAVAGDAHEGHLGAAYFNQWGDLVSQADAWIFGHTHYAVDTIVSGCRLISNPRGYPGEKTGFVPDFIIEI</sequence>
<dbReference type="PANTHER" id="PTHR37844">
    <property type="entry name" value="SER/THR PROTEIN PHOSPHATASE SUPERFAMILY (AFU_ORTHOLOGUE AFUA_1G14840)"/>
    <property type="match status" value="1"/>
</dbReference>
<dbReference type="Proteomes" id="UP001217741">
    <property type="component" value="Unassembled WGS sequence"/>
</dbReference>
<dbReference type="InterPro" id="IPR029052">
    <property type="entry name" value="Metallo-depent_PP-like"/>
</dbReference>
<dbReference type="Gene3D" id="3.60.21.10">
    <property type="match status" value="2"/>
</dbReference>
<dbReference type="RefSeq" id="WP_028697835.1">
    <property type="nucleotide sequence ID" value="NZ_BQII01000098.1"/>
</dbReference>
<dbReference type="EMBL" id="JARJLO010000172">
    <property type="protein sequence ID" value="MDF3871055.1"/>
    <property type="molecule type" value="Genomic_DNA"/>
</dbReference>
<dbReference type="PANTHER" id="PTHR37844:SF2">
    <property type="entry name" value="SER_THR PROTEIN PHOSPHATASE SUPERFAMILY (AFU_ORTHOLOGUE AFUA_1G14840)"/>
    <property type="match status" value="1"/>
</dbReference>
<dbReference type="InterPro" id="IPR004843">
    <property type="entry name" value="Calcineurin-like_PHP"/>
</dbReference>
<protein>
    <submittedName>
        <fullName evidence="2">Metallophosphoesterase</fullName>
    </submittedName>
</protein>
<dbReference type="GO" id="GO:0016787">
    <property type="term" value="F:hydrolase activity"/>
    <property type="evidence" value="ECO:0007669"/>
    <property type="project" value="InterPro"/>
</dbReference>
<evidence type="ECO:0000259" key="1">
    <source>
        <dbReference type="Pfam" id="PF00149"/>
    </source>
</evidence>
<name>A0A1X1AAG9_PSEPU</name>
<accession>A0A1X1AAG9</accession>
<gene>
    <name evidence="2" type="ORF">P3W50_11275</name>
</gene>
<comment type="caution">
    <text evidence="2">The sequence shown here is derived from an EMBL/GenBank/DDBJ whole genome shotgun (WGS) entry which is preliminary data.</text>
</comment>
<feature type="domain" description="Calcineurin-like phosphoesterase" evidence="1">
    <location>
        <begin position="1"/>
        <end position="209"/>
    </location>
</feature>
<dbReference type="Pfam" id="PF00149">
    <property type="entry name" value="Metallophos"/>
    <property type="match status" value="1"/>
</dbReference>
<reference evidence="2" key="1">
    <citation type="submission" date="2023-03" db="EMBL/GenBank/DDBJ databases">
        <title>Draft assemblies of triclosan tolerant bacteria isolated from returned activated sludge.</title>
        <authorList>
            <person name="Van Hamelsveld S."/>
        </authorList>
    </citation>
    <scope>NUCLEOTIDE SEQUENCE</scope>
    <source>
        <strain evidence="2">GW210012_S60</strain>
    </source>
</reference>
<evidence type="ECO:0000313" key="3">
    <source>
        <dbReference type="Proteomes" id="UP001217741"/>
    </source>
</evidence>
<proteinExistence type="predicted"/>
<evidence type="ECO:0000313" key="2">
    <source>
        <dbReference type="EMBL" id="MDF3871055.1"/>
    </source>
</evidence>
<organism evidence="2 3">
    <name type="scientific">Pseudomonas putida</name>
    <name type="common">Arthrobacter siderocapsulatus</name>
    <dbReference type="NCBI Taxonomy" id="303"/>
    <lineage>
        <taxon>Bacteria</taxon>
        <taxon>Pseudomonadati</taxon>
        <taxon>Pseudomonadota</taxon>
        <taxon>Gammaproteobacteria</taxon>
        <taxon>Pseudomonadales</taxon>
        <taxon>Pseudomonadaceae</taxon>
        <taxon>Pseudomonas</taxon>
    </lineage>
</organism>
<dbReference type="SUPFAM" id="SSF56300">
    <property type="entry name" value="Metallo-dependent phosphatases"/>
    <property type="match status" value="1"/>
</dbReference>
<dbReference type="AlphaFoldDB" id="A0A1X1AAG9"/>